<name>A0A1I0GZ68_9FIRM</name>
<keyword evidence="7" id="KW-1185">Reference proteome</keyword>
<dbReference type="GO" id="GO:0006302">
    <property type="term" value="P:double-strand break repair"/>
    <property type="evidence" value="ECO:0007669"/>
    <property type="project" value="TreeGrafter"/>
</dbReference>
<accession>A0A1I0GZ68</accession>
<organism evidence="6 7">
    <name type="scientific">Thomasclavelia cocleata</name>
    <dbReference type="NCBI Taxonomy" id="69824"/>
    <lineage>
        <taxon>Bacteria</taxon>
        <taxon>Bacillati</taxon>
        <taxon>Bacillota</taxon>
        <taxon>Erysipelotrichia</taxon>
        <taxon>Erysipelotrichales</taxon>
        <taxon>Coprobacillaceae</taxon>
        <taxon>Thomasclavelia</taxon>
    </lineage>
</organism>
<dbReference type="InterPro" id="IPR014001">
    <property type="entry name" value="Helicase_ATP-bd"/>
</dbReference>
<keyword evidence="2" id="KW-0067">ATP-binding</keyword>
<dbReference type="InterPro" id="IPR006935">
    <property type="entry name" value="Helicase/UvrB_N"/>
</dbReference>
<proteinExistence type="predicted"/>
<evidence type="ECO:0000256" key="2">
    <source>
        <dbReference type="ARBA" id="ARBA00022840"/>
    </source>
</evidence>
<dbReference type="EMBL" id="FOIN01000037">
    <property type="protein sequence ID" value="SET75660.1"/>
    <property type="molecule type" value="Genomic_DNA"/>
</dbReference>
<dbReference type="SUPFAM" id="SSF52540">
    <property type="entry name" value="P-loop containing nucleoside triphosphate hydrolases"/>
    <property type="match status" value="1"/>
</dbReference>
<dbReference type="PANTHER" id="PTHR30580:SF1">
    <property type="entry name" value="COMF OPERON PROTEIN 1"/>
    <property type="match status" value="1"/>
</dbReference>
<dbReference type="GO" id="GO:0016787">
    <property type="term" value="F:hydrolase activity"/>
    <property type="evidence" value="ECO:0007669"/>
    <property type="project" value="InterPro"/>
</dbReference>
<dbReference type="PROSITE" id="PS51192">
    <property type="entry name" value="HELICASE_ATP_BIND_1"/>
    <property type="match status" value="1"/>
</dbReference>
<protein>
    <submittedName>
        <fullName evidence="6">Competence protein ComFA</fullName>
    </submittedName>
</protein>
<dbReference type="InterPro" id="IPR027417">
    <property type="entry name" value="P-loop_NTPase"/>
</dbReference>
<dbReference type="GO" id="GO:0006270">
    <property type="term" value="P:DNA replication initiation"/>
    <property type="evidence" value="ECO:0007669"/>
    <property type="project" value="TreeGrafter"/>
</dbReference>
<dbReference type="RefSeq" id="WP_092355864.1">
    <property type="nucleotide sequence ID" value="NZ_FOIN01000037.1"/>
</dbReference>
<dbReference type="OrthoDB" id="2077914at2"/>
<dbReference type="PANTHER" id="PTHR30580">
    <property type="entry name" value="PRIMOSOMAL PROTEIN N"/>
    <property type="match status" value="1"/>
</dbReference>
<dbReference type="GO" id="GO:0006310">
    <property type="term" value="P:DNA recombination"/>
    <property type="evidence" value="ECO:0007669"/>
    <property type="project" value="TreeGrafter"/>
</dbReference>
<dbReference type="InterPro" id="IPR001650">
    <property type="entry name" value="Helicase_C-like"/>
</dbReference>
<dbReference type="Proteomes" id="UP000198558">
    <property type="component" value="Unassembled WGS sequence"/>
</dbReference>
<sequence length="368" mass="42315">MICPQCKNQDPKYFYTFNNITYCRKCIKYGQPGKIAPVTNKKSNLSVDYKLNYQLTTLQQELSDNLLNRYQHHLNTTLKAVCGAGKTEITYAVIKYALNLGHNVCFTTPRKELVIELAKRLETQFLNISITVVYGGHTEKIDGQFIICTTHQLYRYPNYFDLLILDELDAFPYLNNEVLENILKNSIKGNYIYMSATLSDKPDLLMSKRYHSYPLDIPKCYLTSPFMMYLLSYKLVSIYKQEKKPVLIFVPTIRLTAIAYRYFKILGINSKTVSSKTKNVHQLINQLKTKKLDALITTTILERGITIENVQVIILYGNNSIYSSSTLIQICGRVGRNKNYPTGTISIFTPYKTKAIKQCIETIKKDNA</sequence>
<keyword evidence="3" id="KW-0238">DNA-binding</keyword>
<evidence type="ECO:0000256" key="1">
    <source>
        <dbReference type="ARBA" id="ARBA00022741"/>
    </source>
</evidence>
<dbReference type="GO" id="GO:0043138">
    <property type="term" value="F:3'-5' DNA helicase activity"/>
    <property type="evidence" value="ECO:0007669"/>
    <property type="project" value="TreeGrafter"/>
</dbReference>
<evidence type="ECO:0000313" key="7">
    <source>
        <dbReference type="Proteomes" id="UP000198558"/>
    </source>
</evidence>
<dbReference type="GeneID" id="78289205"/>
<dbReference type="Pfam" id="PF00271">
    <property type="entry name" value="Helicase_C"/>
    <property type="match status" value="1"/>
</dbReference>
<evidence type="ECO:0000259" key="4">
    <source>
        <dbReference type="PROSITE" id="PS51192"/>
    </source>
</evidence>
<dbReference type="SMART" id="SM00490">
    <property type="entry name" value="HELICc"/>
    <property type="match status" value="1"/>
</dbReference>
<evidence type="ECO:0000259" key="5">
    <source>
        <dbReference type="PROSITE" id="PS51194"/>
    </source>
</evidence>
<dbReference type="GO" id="GO:0003677">
    <property type="term" value="F:DNA binding"/>
    <property type="evidence" value="ECO:0007669"/>
    <property type="project" value="UniProtKB-KW"/>
</dbReference>
<dbReference type="AlphaFoldDB" id="A0A1I0GZ68"/>
<gene>
    <name evidence="6" type="ORF">SAMN04489758_13721</name>
</gene>
<dbReference type="GO" id="GO:0005524">
    <property type="term" value="F:ATP binding"/>
    <property type="evidence" value="ECO:0007669"/>
    <property type="project" value="UniProtKB-KW"/>
</dbReference>
<dbReference type="Gene3D" id="3.40.50.300">
    <property type="entry name" value="P-loop containing nucleotide triphosphate hydrolases"/>
    <property type="match status" value="2"/>
</dbReference>
<reference evidence="7" key="1">
    <citation type="submission" date="2016-10" db="EMBL/GenBank/DDBJ databases">
        <authorList>
            <person name="Varghese N."/>
            <person name="Submissions S."/>
        </authorList>
    </citation>
    <scope>NUCLEOTIDE SEQUENCE [LARGE SCALE GENOMIC DNA]</scope>
    <source>
        <strain evidence="7">DSM 1551</strain>
    </source>
</reference>
<feature type="domain" description="Helicase ATP-binding" evidence="4">
    <location>
        <begin position="67"/>
        <end position="216"/>
    </location>
</feature>
<dbReference type="SMART" id="SM00487">
    <property type="entry name" value="DEXDc"/>
    <property type="match status" value="1"/>
</dbReference>
<feature type="domain" description="Helicase C-terminal" evidence="5">
    <location>
        <begin position="234"/>
        <end position="368"/>
    </location>
</feature>
<dbReference type="Pfam" id="PF04851">
    <property type="entry name" value="ResIII"/>
    <property type="match status" value="1"/>
</dbReference>
<evidence type="ECO:0000256" key="3">
    <source>
        <dbReference type="ARBA" id="ARBA00023125"/>
    </source>
</evidence>
<dbReference type="PROSITE" id="PS51194">
    <property type="entry name" value="HELICASE_CTER"/>
    <property type="match status" value="1"/>
</dbReference>
<evidence type="ECO:0000313" key="6">
    <source>
        <dbReference type="EMBL" id="SET75660.1"/>
    </source>
</evidence>
<keyword evidence="1" id="KW-0547">Nucleotide-binding</keyword>